<reference evidence="2 3" key="1">
    <citation type="journal article" date="2021" name="Hortic Res">
        <title>Chromosome-scale assembly of the Dendrobium chrysotoxum genome enhances the understanding of orchid evolution.</title>
        <authorList>
            <person name="Zhang Y."/>
            <person name="Zhang G.Q."/>
            <person name="Zhang D."/>
            <person name="Liu X.D."/>
            <person name="Xu X.Y."/>
            <person name="Sun W.H."/>
            <person name="Yu X."/>
            <person name="Zhu X."/>
            <person name="Wang Z.W."/>
            <person name="Zhao X."/>
            <person name="Zhong W.Y."/>
            <person name="Chen H."/>
            <person name="Yin W.L."/>
            <person name="Huang T."/>
            <person name="Niu S.C."/>
            <person name="Liu Z.J."/>
        </authorList>
    </citation>
    <scope>NUCLEOTIDE SEQUENCE [LARGE SCALE GENOMIC DNA]</scope>
    <source>
        <strain evidence="2">Lindl</strain>
    </source>
</reference>
<feature type="compositionally biased region" description="Basic and acidic residues" evidence="1">
    <location>
        <begin position="35"/>
        <end position="47"/>
    </location>
</feature>
<dbReference type="Proteomes" id="UP000775213">
    <property type="component" value="Unassembled WGS sequence"/>
</dbReference>
<keyword evidence="3" id="KW-1185">Reference proteome</keyword>
<gene>
    <name evidence="2" type="ORF">IEQ34_008207</name>
</gene>
<proteinExistence type="predicted"/>
<comment type="caution">
    <text evidence="2">The sequence shown here is derived from an EMBL/GenBank/DDBJ whole genome shotgun (WGS) entry which is preliminary data.</text>
</comment>
<name>A0AAV7H7Y7_DENCH</name>
<evidence type="ECO:0000256" key="1">
    <source>
        <dbReference type="SAM" id="MobiDB-lite"/>
    </source>
</evidence>
<evidence type="ECO:0000313" key="2">
    <source>
        <dbReference type="EMBL" id="KAH0463625.1"/>
    </source>
</evidence>
<accession>A0AAV7H7Y7</accession>
<feature type="region of interest" description="Disordered" evidence="1">
    <location>
        <begin position="14"/>
        <end position="58"/>
    </location>
</feature>
<evidence type="ECO:0000313" key="3">
    <source>
        <dbReference type="Proteomes" id="UP000775213"/>
    </source>
</evidence>
<organism evidence="2 3">
    <name type="scientific">Dendrobium chrysotoxum</name>
    <name type="common">Orchid</name>
    <dbReference type="NCBI Taxonomy" id="161865"/>
    <lineage>
        <taxon>Eukaryota</taxon>
        <taxon>Viridiplantae</taxon>
        <taxon>Streptophyta</taxon>
        <taxon>Embryophyta</taxon>
        <taxon>Tracheophyta</taxon>
        <taxon>Spermatophyta</taxon>
        <taxon>Magnoliopsida</taxon>
        <taxon>Liliopsida</taxon>
        <taxon>Asparagales</taxon>
        <taxon>Orchidaceae</taxon>
        <taxon>Epidendroideae</taxon>
        <taxon>Malaxideae</taxon>
        <taxon>Dendrobiinae</taxon>
        <taxon>Dendrobium</taxon>
    </lineage>
</organism>
<dbReference type="AlphaFoldDB" id="A0AAV7H7Y7"/>
<feature type="compositionally biased region" description="Polar residues" evidence="1">
    <location>
        <begin position="17"/>
        <end position="26"/>
    </location>
</feature>
<protein>
    <submittedName>
        <fullName evidence="2">Uncharacterized protein</fullName>
    </submittedName>
</protein>
<sequence>MATNAPLILEVQMHMNGFNSGTNSFQDPEDGEENQDQRGTGDNKLGEDAPSSDAETTDKNMTVENLMEAYETCTSTLRKSQSKRRTISLRRIAPAYFSKEVSCKGLDS</sequence>
<dbReference type="EMBL" id="JAGFBR010000008">
    <property type="protein sequence ID" value="KAH0463625.1"/>
    <property type="molecule type" value="Genomic_DNA"/>
</dbReference>